<dbReference type="InterPro" id="IPR047930">
    <property type="entry name" value="Transpos_IS6"/>
</dbReference>
<evidence type="ECO:0000256" key="3">
    <source>
        <dbReference type="ARBA" id="ARBA00023172"/>
    </source>
</evidence>
<feature type="compositionally biased region" description="Polar residues" evidence="4">
    <location>
        <begin position="188"/>
        <end position="199"/>
    </location>
</feature>
<evidence type="ECO:0000256" key="4">
    <source>
        <dbReference type="SAM" id="MobiDB-lite"/>
    </source>
</evidence>
<keyword evidence="1" id="KW-0815">Transposition</keyword>
<dbReference type="AlphaFoldDB" id="A0A2S9H1P0"/>
<organism evidence="6 7">
    <name type="scientific">Solimicrobium silvestre</name>
    <dbReference type="NCBI Taxonomy" id="2099400"/>
    <lineage>
        <taxon>Bacteria</taxon>
        <taxon>Pseudomonadati</taxon>
        <taxon>Pseudomonadota</taxon>
        <taxon>Betaproteobacteria</taxon>
        <taxon>Burkholderiales</taxon>
        <taxon>Oxalobacteraceae</taxon>
        <taxon>Solimicrobium</taxon>
    </lineage>
</organism>
<accession>A0A2S9H1P0</accession>
<reference evidence="6 7" key="1">
    <citation type="submission" date="2018-02" db="EMBL/GenBank/DDBJ databases">
        <title>Solimicrobium silvestre gen. nov., sp. nov., isolated from alpine forest soil.</title>
        <authorList>
            <person name="Margesin R."/>
            <person name="Albuquerque L."/>
            <person name="Zhang D.-C."/>
            <person name="Froufe H.J.C."/>
            <person name="Severino R."/>
            <person name="Roxo I."/>
            <person name="Egas C."/>
            <person name="Da Costa M.S."/>
        </authorList>
    </citation>
    <scope>NUCLEOTIDE SEQUENCE [LARGE SCALE GENOMIC DNA]</scope>
    <source>
        <strain evidence="6 7">S20-91</strain>
    </source>
</reference>
<dbReference type="InterPro" id="IPR012337">
    <property type="entry name" value="RNaseH-like_sf"/>
</dbReference>
<dbReference type="InterPro" id="IPR052183">
    <property type="entry name" value="IS_Transposase"/>
</dbReference>
<evidence type="ECO:0000256" key="2">
    <source>
        <dbReference type="ARBA" id="ARBA00023125"/>
    </source>
</evidence>
<dbReference type="GO" id="GO:0032196">
    <property type="term" value="P:transposition"/>
    <property type="evidence" value="ECO:0007669"/>
    <property type="project" value="UniProtKB-KW"/>
</dbReference>
<keyword evidence="3" id="KW-0233">DNA recombination</keyword>
<dbReference type="GO" id="GO:0006310">
    <property type="term" value="P:DNA recombination"/>
    <property type="evidence" value="ECO:0007669"/>
    <property type="project" value="UniProtKB-KW"/>
</dbReference>
<keyword evidence="2" id="KW-0238">DNA-binding</keyword>
<feature type="domain" description="DDE" evidence="5">
    <location>
        <begin position="103"/>
        <end position="230"/>
    </location>
</feature>
<sequence length="265" mass="31472">MILIRQEIRWERGTVRLTKVSLVGLLCGMNPSKPLYFRHRFPSEIISHCVWLYFRFSLSYRDIEEMMAERGVVVTYGTIRNWSKKFDGIYAKRMRSRSKKANDQWHLDEVYLSINGKTHYLWRAVDQDGEVLDILVQPRRNKRAAKKFFQKLLKRLQYVPRLIITDKLGSYATAKAEIMPQIKHIQSKGANNRAENSHQPTRERERRMRRFKSPGHAQRFLATYGVIASFFRPGRHLLSAKNYCEIMHRRFTEWSEIVDSGYITQ</sequence>
<dbReference type="SUPFAM" id="SSF53098">
    <property type="entry name" value="Ribonuclease H-like"/>
    <property type="match status" value="1"/>
</dbReference>
<evidence type="ECO:0000313" key="6">
    <source>
        <dbReference type="EMBL" id="PRC93892.1"/>
    </source>
</evidence>
<dbReference type="PANTHER" id="PTHR35528">
    <property type="entry name" value="BLL1675 PROTEIN"/>
    <property type="match status" value="1"/>
</dbReference>
<proteinExistence type="predicted"/>
<protein>
    <submittedName>
        <fullName evidence="6">Transposase</fullName>
    </submittedName>
</protein>
<comment type="caution">
    <text evidence="6">The sequence shown here is derived from an EMBL/GenBank/DDBJ whole genome shotgun (WGS) entry which is preliminary data.</text>
</comment>
<evidence type="ECO:0000313" key="7">
    <source>
        <dbReference type="Proteomes" id="UP000237839"/>
    </source>
</evidence>
<dbReference type="Pfam" id="PF13610">
    <property type="entry name" value="DDE_Tnp_IS240"/>
    <property type="match status" value="1"/>
</dbReference>
<evidence type="ECO:0000256" key="1">
    <source>
        <dbReference type="ARBA" id="ARBA00022578"/>
    </source>
</evidence>
<gene>
    <name evidence="6" type="ORF">S2091_1501</name>
</gene>
<dbReference type="GO" id="GO:0003677">
    <property type="term" value="F:DNA binding"/>
    <property type="evidence" value="ECO:0007669"/>
    <property type="project" value="UniProtKB-KW"/>
</dbReference>
<dbReference type="PANTHER" id="PTHR35528:SF3">
    <property type="entry name" value="BLL1675 PROTEIN"/>
    <property type="match status" value="1"/>
</dbReference>
<dbReference type="EMBL" id="PUGF01000005">
    <property type="protein sequence ID" value="PRC93892.1"/>
    <property type="molecule type" value="Genomic_DNA"/>
</dbReference>
<name>A0A2S9H1P0_9BURK</name>
<dbReference type="Proteomes" id="UP000237839">
    <property type="component" value="Unassembled WGS sequence"/>
</dbReference>
<evidence type="ECO:0000259" key="5">
    <source>
        <dbReference type="Pfam" id="PF13610"/>
    </source>
</evidence>
<feature type="region of interest" description="Disordered" evidence="4">
    <location>
        <begin position="186"/>
        <end position="212"/>
    </location>
</feature>
<dbReference type="InterPro" id="IPR032874">
    <property type="entry name" value="DDE_dom"/>
</dbReference>
<keyword evidence="7" id="KW-1185">Reference proteome</keyword>
<dbReference type="NCBIfam" id="NF033587">
    <property type="entry name" value="transpos_IS6"/>
    <property type="match status" value="1"/>
</dbReference>